<dbReference type="SUPFAM" id="SSF69765">
    <property type="entry name" value="IpsF-like"/>
    <property type="match status" value="1"/>
</dbReference>
<evidence type="ECO:0000256" key="8">
    <source>
        <dbReference type="RuleBase" id="RU004395"/>
    </source>
</evidence>
<evidence type="ECO:0000256" key="3">
    <source>
        <dbReference type="ARBA" id="ARBA00004709"/>
    </source>
</evidence>
<dbReference type="InterPro" id="IPR003526">
    <property type="entry name" value="MECDP_synthase"/>
</dbReference>
<feature type="domain" description="2-C-methyl-D-erythritol 2,4-cyclodiphosphate synthase" evidence="9">
    <location>
        <begin position="98"/>
        <end position="263"/>
    </location>
</feature>
<dbReference type="PROSITE" id="PS01350">
    <property type="entry name" value="ISPF"/>
    <property type="match status" value="1"/>
</dbReference>
<name>A0A812SBW7_9DINO</name>
<dbReference type="PANTHER" id="PTHR43181">
    <property type="entry name" value="2-C-METHYL-D-ERYTHRITOL 2,4-CYCLODIPHOSPHATE SYNTHASE, CHLOROPLASTIC"/>
    <property type="match status" value="1"/>
</dbReference>
<dbReference type="CDD" id="cd00554">
    <property type="entry name" value="MECDP_synthase"/>
    <property type="match status" value="1"/>
</dbReference>
<accession>A0A812SBW7</accession>
<dbReference type="GO" id="GO:0016114">
    <property type="term" value="P:terpenoid biosynthetic process"/>
    <property type="evidence" value="ECO:0007669"/>
    <property type="project" value="InterPro"/>
</dbReference>
<dbReference type="GO" id="GO:0046872">
    <property type="term" value="F:metal ion binding"/>
    <property type="evidence" value="ECO:0007669"/>
    <property type="project" value="UniProtKB-KW"/>
</dbReference>
<comment type="cofactor">
    <cofactor evidence="2">
        <name>a divalent metal cation</name>
        <dbReference type="ChEBI" id="CHEBI:60240"/>
    </cofactor>
</comment>
<sequence length="266" mass="28887">MALSLAIPVRSTVQAPRGLRGQLAKGGKPLPTTLPWRTVDVFCGCGAGVLIAVARHRGCTRAALREGDVGERGAEEFFPKTEFQESATSAKIPCEPAIRIGHGYDIHRMLPRDEPEGWGKCSPQPAVIGGVTFEEFPLGVVAHSDGDVVYHSTIDAILGALGLPDIGQLFPDNDPRWRGANSEQFFDEAVRLMGLRGYRIGNVDVTIIAEKPRLAARKADMKDNLVRICDTIPARVNLKARTHEKMDSVGECRALECHACVLLEKA</sequence>
<proteinExistence type="inferred from homology"/>
<dbReference type="EMBL" id="CAJNJA010021252">
    <property type="protein sequence ID" value="CAE7472401.1"/>
    <property type="molecule type" value="Genomic_DNA"/>
</dbReference>
<reference evidence="10" key="1">
    <citation type="submission" date="2021-02" db="EMBL/GenBank/DDBJ databases">
        <authorList>
            <person name="Dougan E. K."/>
            <person name="Rhodes N."/>
            <person name="Thang M."/>
            <person name="Chan C."/>
        </authorList>
    </citation>
    <scope>NUCLEOTIDE SEQUENCE</scope>
</reference>
<dbReference type="Pfam" id="PF02542">
    <property type="entry name" value="YgbB"/>
    <property type="match status" value="1"/>
</dbReference>
<dbReference type="Proteomes" id="UP000601435">
    <property type="component" value="Unassembled WGS sequence"/>
</dbReference>
<evidence type="ECO:0000313" key="10">
    <source>
        <dbReference type="EMBL" id="CAE7472401.1"/>
    </source>
</evidence>
<keyword evidence="7 8" id="KW-0456">Lyase</keyword>
<evidence type="ECO:0000256" key="6">
    <source>
        <dbReference type="ARBA" id="ARBA00023229"/>
    </source>
</evidence>
<comment type="similarity">
    <text evidence="8">Belongs to the IspF family.</text>
</comment>
<dbReference type="OrthoDB" id="2015434at2759"/>
<evidence type="ECO:0000256" key="2">
    <source>
        <dbReference type="ARBA" id="ARBA00001968"/>
    </source>
</evidence>
<dbReference type="GO" id="GO:0019288">
    <property type="term" value="P:isopentenyl diphosphate biosynthetic process, methylerythritol 4-phosphate pathway"/>
    <property type="evidence" value="ECO:0007669"/>
    <property type="project" value="UniProtKB-UniPathway"/>
</dbReference>
<dbReference type="NCBIfam" id="TIGR00151">
    <property type="entry name" value="ispF"/>
    <property type="match status" value="1"/>
</dbReference>
<comment type="caution">
    <text evidence="10">The sequence shown here is derived from an EMBL/GenBank/DDBJ whole genome shotgun (WGS) entry which is preliminary data.</text>
</comment>
<keyword evidence="5" id="KW-0479">Metal-binding</keyword>
<dbReference type="GO" id="GO:0008685">
    <property type="term" value="F:2-C-methyl-D-erythritol 2,4-cyclodiphosphate synthase activity"/>
    <property type="evidence" value="ECO:0007669"/>
    <property type="project" value="UniProtKB-EC"/>
</dbReference>
<gene>
    <name evidence="10" type="primary">ISPF</name>
    <name evidence="10" type="ORF">SNEC2469_LOCUS13326</name>
</gene>
<dbReference type="HAMAP" id="MF_00107">
    <property type="entry name" value="IspF"/>
    <property type="match status" value="1"/>
</dbReference>
<evidence type="ECO:0000313" key="11">
    <source>
        <dbReference type="Proteomes" id="UP000601435"/>
    </source>
</evidence>
<keyword evidence="11" id="KW-1185">Reference proteome</keyword>
<evidence type="ECO:0000256" key="1">
    <source>
        <dbReference type="ARBA" id="ARBA00000200"/>
    </source>
</evidence>
<evidence type="ECO:0000256" key="4">
    <source>
        <dbReference type="ARBA" id="ARBA00012579"/>
    </source>
</evidence>
<dbReference type="AlphaFoldDB" id="A0A812SBW7"/>
<dbReference type="InterPro" id="IPR020555">
    <property type="entry name" value="MECDP_synthase_CS"/>
</dbReference>
<keyword evidence="6 8" id="KW-0414">Isoprene biosynthesis</keyword>
<dbReference type="UniPathway" id="UPA00056">
    <property type="reaction ID" value="UER00095"/>
</dbReference>
<evidence type="ECO:0000259" key="9">
    <source>
        <dbReference type="Pfam" id="PF02542"/>
    </source>
</evidence>
<dbReference type="Gene3D" id="3.30.1330.50">
    <property type="entry name" value="2-C-methyl-D-erythritol 2,4-cyclodiphosphate synthase"/>
    <property type="match status" value="1"/>
</dbReference>
<comment type="catalytic activity">
    <reaction evidence="1 8">
        <text>4-CDP-2-C-methyl-D-erythritol 2-phosphate = 2-C-methyl-D-erythritol 2,4-cyclic diphosphate + CMP</text>
        <dbReference type="Rhea" id="RHEA:23864"/>
        <dbReference type="ChEBI" id="CHEBI:57919"/>
        <dbReference type="ChEBI" id="CHEBI:58483"/>
        <dbReference type="ChEBI" id="CHEBI:60377"/>
        <dbReference type="EC" id="4.6.1.12"/>
    </reaction>
</comment>
<dbReference type="PANTHER" id="PTHR43181:SF1">
    <property type="entry name" value="2-C-METHYL-D-ERYTHRITOL 2,4-CYCLODIPHOSPHATE SYNTHASE, CHLOROPLASTIC"/>
    <property type="match status" value="1"/>
</dbReference>
<organism evidence="10 11">
    <name type="scientific">Symbiodinium necroappetens</name>
    <dbReference type="NCBI Taxonomy" id="1628268"/>
    <lineage>
        <taxon>Eukaryota</taxon>
        <taxon>Sar</taxon>
        <taxon>Alveolata</taxon>
        <taxon>Dinophyceae</taxon>
        <taxon>Suessiales</taxon>
        <taxon>Symbiodiniaceae</taxon>
        <taxon>Symbiodinium</taxon>
    </lineage>
</organism>
<comment type="pathway">
    <text evidence="3">Isoprenoid biosynthesis; isopentenyl diphosphate biosynthesis via DXP pathway; isopentenyl diphosphate from 1-deoxy-D-xylulose 5-phosphate: step 4/6.</text>
</comment>
<protein>
    <recommendedName>
        <fullName evidence="4 8">2-C-methyl-D-erythritol 2,4-cyclodiphosphate synthase</fullName>
        <ecNumber evidence="4 8">4.6.1.12</ecNumber>
    </recommendedName>
</protein>
<evidence type="ECO:0000256" key="5">
    <source>
        <dbReference type="ARBA" id="ARBA00022723"/>
    </source>
</evidence>
<dbReference type="EC" id="4.6.1.12" evidence="4 8"/>
<evidence type="ECO:0000256" key="7">
    <source>
        <dbReference type="ARBA" id="ARBA00023239"/>
    </source>
</evidence>
<dbReference type="InterPro" id="IPR036571">
    <property type="entry name" value="MECDP_synthase_sf"/>
</dbReference>